<dbReference type="Proteomes" id="UP000629365">
    <property type="component" value="Unassembled WGS sequence"/>
</dbReference>
<gene>
    <name evidence="1" type="ORF">GCM10007269_19250</name>
</gene>
<evidence type="ECO:0000313" key="1">
    <source>
        <dbReference type="EMBL" id="GGD76361.1"/>
    </source>
</evidence>
<evidence type="ECO:0000313" key="2">
    <source>
        <dbReference type="Proteomes" id="UP000629365"/>
    </source>
</evidence>
<organism evidence="1 2">
    <name type="scientific">Microbacterium murale</name>
    <dbReference type="NCBI Taxonomy" id="1081040"/>
    <lineage>
        <taxon>Bacteria</taxon>
        <taxon>Bacillati</taxon>
        <taxon>Actinomycetota</taxon>
        <taxon>Actinomycetes</taxon>
        <taxon>Micrococcales</taxon>
        <taxon>Microbacteriaceae</taxon>
        <taxon>Microbacterium</taxon>
    </lineage>
</organism>
<sequence>MTFYLVRNAAGAPIWAAHKDDEMRIWVYVQNTDRFHLNQGLYRDFLFEHANSYEPITVEVVRKVICDGIGRLETRTSDRIVERFRSDPAARTVASVLNHRGILNPHTEGCTFSGSGGPERRSE</sequence>
<protein>
    <submittedName>
        <fullName evidence="1">Uncharacterized protein</fullName>
    </submittedName>
</protein>
<keyword evidence="2" id="KW-1185">Reference proteome</keyword>
<proteinExistence type="predicted"/>
<name>A0ABQ1RS79_9MICO</name>
<dbReference type="EMBL" id="BMCM01000003">
    <property type="protein sequence ID" value="GGD76361.1"/>
    <property type="molecule type" value="Genomic_DNA"/>
</dbReference>
<comment type="caution">
    <text evidence="1">The sequence shown here is derived from an EMBL/GenBank/DDBJ whole genome shotgun (WGS) entry which is preliminary data.</text>
</comment>
<reference evidence="2" key="1">
    <citation type="journal article" date="2019" name="Int. J. Syst. Evol. Microbiol.">
        <title>The Global Catalogue of Microorganisms (GCM) 10K type strain sequencing project: providing services to taxonomists for standard genome sequencing and annotation.</title>
        <authorList>
            <consortium name="The Broad Institute Genomics Platform"/>
            <consortium name="The Broad Institute Genome Sequencing Center for Infectious Disease"/>
            <person name="Wu L."/>
            <person name="Ma J."/>
        </authorList>
    </citation>
    <scope>NUCLEOTIDE SEQUENCE [LARGE SCALE GENOMIC DNA]</scope>
    <source>
        <strain evidence="2">CCM 7640</strain>
    </source>
</reference>
<accession>A0ABQ1RS79</accession>